<protein>
    <submittedName>
        <fullName evidence="1">GrpB family protein</fullName>
    </submittedName>
</protein>
<dbReference type="Gene3D" id="3.30.460.10">
    <property type="entry name" value="Beta Polymerase, domain 2"/>
    <property type="match status" value="1"/>
</dbReference>
<evidence type="ECO:0000313" key="2">
    <source>
        <dbReference type="Proteomes" id="UP000654279"/>
    </source>
</evidence>
<organism evidence="1 2">
    <name type="scientific">Luoshenia tenuis</name>
    <dbReference type="NCBI Taxonomy" id="2763654"/>
    <lineage>
        <taxon>Bacteria</taxon>
        <taxon>Bacillati</taxon>
        <taxon>Bacillota</taxon>
        <taxon>Clostridia</taxon>
        <taxon>Christensenellales</taxon>
        <taxon>Christensenellaceae</taxon>
        <taxon>Luoshenia</taxon>
    </lineage>
</organism>
<sequence>MEGVARYKVKLAPHCKGWAAEYRAVKALLMPLLGENLLDIQHVGSTAIAGIDAKPILDVAVQVKSLAAIDQDAMLKAGYDPRGESGVPGRFLFVRRGDGPLSLSLEHIHCYAAGHPAFDAHVAFRDYLNAHPQAAQQYCALKRQLAAQYPDDRDRYTAGKADFIQAILKLAGQKAR</sequence>
<dbReference type="PANTHER" id="PTHR34822:SF1">
    <property type="entry name" value="GRPB FAMILY PROTEIN"/>
    <property type="match status" value="1"/>
</dbReference>
<dbReference type="Pfam" id="PF04229">
    <property type="entry name" value="GrpB"/>
    <property type="match status" value="1"/>
</dbReference>
<dbReference type="EMBL" id="JACRSO010000003">
    <property type="protein sequence ID" value="MBC8529480.1"/>
    <property type="molecule type" value="Genomic_DNA"/>
</dbReference>
<keyword evidence="2" id="KW-1185">Reference proteome</keyword>
<evidence type="ECO:0000313" key="1">
    <source>
        <dbReference type="EMBL" id="MBC8529480.1"/>
    </source>
</evidence>
<dbReference type="PANTHER" id="PTHR34822">
    <property type="entry name" value="GRPB DOMAIN PROTEIN (AFU_ORTHOLOGUE AFUA_1G01530)"/>
    <property type="match status" value="1"/>
</dbReference>
<gene>
    <name evidence="1" type="ORF">H8699_08580</name>
</gene>
<dbReference type="InterPro" id="IPR007344">
    <property type="entry name" value="GrpB/CoaE"/>
</dbReference>
<dbReference type="RefSeq" id="WP_249285320.1">
    <property type="nucleotide sequence ID" value="NZ_JACRSO010000003.1"/>
</dbReference>
<dbReference type="AlphaFoldDB" id="A0A926CZA0"/>
<comment type="caution">
    <text evidence="1">The sequence shown here is derived from an EMBL/GenBank/DDBJ whole genome shotgun (WGS) entry which is preliminary data.</text>
</comment>
<proteinExistence type="predicted"/>
<dbReference type="SUPFAM" id="SSF81301">
    <property type="entry name" value="Nucleotidyltransferase"/>
    <property type="match status" value="1"/>
</dbReference>
<name>A0A926CZA0_9FIRM</name>
<reference evidence="1" key="1">
    <citation type="submission" date="2020-08" db="EMBL/GenBank/DDBJ databases">
        <title>Genome public.</title>
        <authorList>
            <person name="Liu C."/>
            <person name="Sun Q."/>
        </authorList>
    </citation>
    <scope>NUCLEOTIDE SEQUENCE</scope>
    <source>
        <strain evidence="1">NSJ-44</strain>
    </source>
</reference>
<dbReference type="Proteomes" id="UP000654279">
    <property type="component" value="Unassembled WGS sequence"/>
</dbReference>
<dbReference type="InterPro" id="IPR043519">
    <property type="entry name" value="NT_sf"/>
</dbReference>
<accession>A0A926CZA0</accession>